<dbReference type="OrthoDB" id="9803988at2"/>
<evidence type="ECO:0000313" key="7">
    <source>
        <dbReference type="Proteomes" id="UP000193200"/>
    </source>
</evidence>
<feature type="signal peptide" evidence="4">
    <location>
        <begin position="1"/>
        <end position="22"/>
    </location>
</feature>
<dbReference type="Gene3D" id="3.90.76.10">
    <property type="entry name" value="Dipeptide-binding Protein, Domain 1"/>
    <property type="match status" value="1"/>
</dbReference>
<dbReference type="CDD" id="cd08494">
    <property type="entry name" value="PBP2_NikA_DppA_OppA_like_6"/>
    <property type="match status" value="1"/>
</dbReference>
<dbReference type="PIRSF" id="PIRSF002741">
    <property type="entry name" value="MppA"/>
    <property type="match status" value="1"/>
</dbReference>
<dbReference type="InterPro" id="IPR000914">
    <property type="entry name" value="SBP_5_dom"/>
</dbReference>
<dbReference type="EMBL" id="FWFR01000001">
    <property type="protein sequence ID" value="SLN25433.1"/>
    <property type="molecule type" value="Genomic_DNA"/>
</dbReference>
<dbReference type="FunCoup" id="A0A1Y5RU31">
    <property type="interactions" value="137"/>
</dbReference>
<dbReference type="Gene3D" id="3.10.105.10">
    <property type="entry name" value="Dipeptide-binding Protein, Domain 3"/>
    <property type="match status" value="1"/>
</dbReference>
<dbReference type="Proteomes" id="UP000193200">
    <property type="component" value="Unassembled WGS sequence"/>
</dbReference>
<gene>
    <name evidence="6" type="primary">gsiB_1</name>
    <name evidence="6" type="ORF">OCH7691_00746</name>
</gene>
<dbReference type="GO" id="GO:1904680">
    <property type="term" value="F:peptide transmembrane transporter activity"/>
    <property type="evidence" value="ECO:0007669"/>
    <property type="project" value="TreeGrafter"/>
</dbReference>
<dbReference type="PANTHER" id="PTHR30290:SF38">
    <property type="entry name" value="D,D-DIPEPTIDE-BINDING PERIPLASMIC PROTEIN DDPA-RELATED"/>
    <property type="match status" value="1"/>
</dbReference>
<dbReference type="GO" id="GO:0015833">
    <property type="term" value="P:peptide transport"/>
    <property type="evidence" value="ECO:0007669"/>
    <property type="project" value="TreeGrafter"/>
</dbReference>
<dbReference type="InterPro" id="IPR039424">
    <property type="entry name" value="SBP_5"/>
</dbReference>
<dbReference type="Pfam" id="PF00496">
    <property type="entry name" value="SBP_bac_5"/>
    <property type="match status" value="1"/>
</dbReference>
<dbReference type="SUPFAM" id="SSF53850">
    <property type="entry name" value="Periplasmic binding protein-like II"/>
    <property type="match status" value="1"/>
</dbReference>
<dbReference type="AlphaFoldDB" id="A0A1Y5RU31"/>
<evidence type="ECO:0000256" key="1">
    <source>
        <dbReference type="ARBA" id="ARBA00004418"/>
    </source>
</evidence>
<keyword evidence="7" id="KW-1185">Reference proteome</keyword>
<evidence type="ECO:0000256" key="2">
    <source>
        <dbReference type="ARBA" id="ARBA00005695"/>
    </source>
</evidence>
<evidence type="ECO:0000259" key="5">
    <source>
        <dbReference type="Pfam" id="PF00496"/>
    </source>
</evidence>
<dbReference type="PANTHER" id="PTHR30290">
    <property type="entry name" value="PERIPLASMIC BINDING COMPONENT OF ABC TRANSPORTER"/>
    <property type="match status" value="1"/>
</dbReference>
<evidence type="ECO:0000256" key="3">
    <source>
        <dbReference type="ARBA" id="ARBA00022729"/>
    </source>
</evidence>
<accession>A0A1Y5RU31</accession>
<keyword evidence="3 4" id="KW-0732">Signal</keyword>
<sequence length="493" mass="54217">MRKLFAAAALGSLALVPFQAQAANDSVVVGMQLEPPGLDPTTGAAAAISQITLYNLFEGLTRIDADGKVQPLLAESWTTSDDYMTWTFKLRSGVTFHDGEALDSSDVKFTFEHNAVEGTQNKRADRFRNMESIETPDATTVVIKLKTPSATFLASLAEATAVIVDPSDIETNETEPVGSGPFKFVKWNKGQSVELAKYDGYRDAADIKLNSVTFRFVADAAAQAASLLSGDVDYYPLFGAVEALGQFENNPDFEVLVGTTNGETILSTNNKAKALSDLRVRQAIAHAINRKELIDGAMYGYGTPIGSHFAPHHPAYEDLTGTYPYDPEKSKALLKEAGYGDGLELSLKLPPTAYARNGGQIIADQLGKVGITAKIENVEWAQWLDQVYKKKNYDLSIVSHVEPMDIGIYARPDYYFQYENPTFNELIEKADSAVTEEEQDKYLREAQEILAKDAVNGYLFQLAKVAVYKKGLVGAWKDSHLFANDMARMHWEN</sequence>
<dbReference type="GO" id="GO:0043190">
    <property type="term" value="C:ATP-binding cassette (ABC) transporter complex"/>
    <property type="evidence" value="ECO:0007669"/>
    <property type="project" value="InterPro"/>
</dbReference>
<dbReference type="InterPro" id="IPR030678">
    <property type="entry name" value="Peptide/Ni-bd"/>
</dbReference>
<evidence type="ECO:0000256" key="4">
    <source>
        <dbReference type="SAM" id="SignalP"/>
    </source>
</evidence>
<protein>
    <submittedName>
        <fullName evidence="6">Glutathione-binding protein GsiB</fullName>
    </submittedName>
</protein>
<dbReference type="GO" id="GO:0030288">
    <property type="term" value="C:outer membrane-bounded periplasmic space"/>
    <property type="evidence" value="ECO:0007669"/>
    <property type="project" value="UniProtKB-ARBA"/>
</dbReference>
<organism evidence="6 7">
    <name type="scientific">Oceanibacterium hippocampi</name>
    <dbReference type="NCBI Taxonomy" id="745714"/>
    <lineage>
        <taxon>Bacteria</taxon>
        <taxon>Pseudomonadati</taxon>
        <taxon>Pseudomonadota</taxon>
        <taxon>Alphaproteobacteria</taxon>
        <taxon>Sneathiellales</taxon>
        <taxon>Sneathiellaceae</taxon>
        <taxon>Oceanibacterium</taxon>
    </lineage>
</organism>
<feature type="chain" id="PRO_5012305975" evidence="4">
    <location>
        <begin position="23"/>
        <end position="493"/>
    </location>
</feature>
<dbReference type="InParanoid" id="A0A1Y5RU31"/>
<reference evidence="6 7" key="1">
    <citation type="submission" date="2017-03" db="EMBL/GenBank/DDBJ databases">
        <authorList>
            <person name="Afonso C.L."/>
            <person name="Miller P.J."/>
            <person name="Scott M.A."/>
            <person name="Spackman E."/>
            <person name="Goraichik I."/>
            <person name="Dimitrov K.M."/>
            <person name="Suarez D.L."/>
            <person name="Swayne D.E."/>
        </authorList>
    </citation>
    <scope>NUCLEOTIDE SEQUENCE [LARGE SCALE GENOMIC DNA]</scope>
    <source>
        <strain evidence="6 7">CECT 7691</strain>
    </source>
</reference>
<proteinExistence type="inferred from homology"/>
<dbReference type="Gene3D" id="3.40.190.10">
    <property type="entry name" value="Periplasmic binding protein-like II"/>
    <property type="match status" value="1"/>
</dbReference>
<comment type="similarity">
    <text evidence="2">Belongs to the bacterial solute-binding protein 5 family.</text>
</comment>
<dbReference type="RefSeq" id="WP_085882054.1">
    <property type="nucleotide sequence ID" value="NZ_FWFR01000001.1"/>
</dbReference>
<comment type="subcellular location">
    <subcellularLocation>
        <location evidence="1">Periplasm</location>
    </subcellularLocation>
</comment>
<name>A0A1Y5RU31_9PROT</name>
<evidence type="ECO:0000313" key="6">
    <source>
        <dbReference type="EMBL" id="SLN25433.1"/>
    </source>
</evidence>
<feature type="domain" description="Solute-binding protein family 5" evidence="5">
    <location>
        <begin position="68"/>
        <end position="400"/>
    </location>
</feature>